<dbReference type="GO" id="GO:0008113">
    <property type="term" value="F:peptide-methionine (S)-S-oxide reductase activity"/>
    <property type="evidence" value="ECO:0007669"/>
    <property type="project" value="UniProtKB-UniRule"/>
</dbReference>
<dbReference type="SUPFAM" id="SSF55068">
    <property type="entry name" value="Peptide methionine sulfoxide reductase"/>
    <property type="match status" value="1"/>
</dbReference>
<dbReference type="Proteomes" id="UP000321595">
    <property type="component" value="Chromosome"/>
</dbReference>
<gene>
    <name evidence="4 6" type="primary">msrA</name>
    <name evidence="6" type="ORF">FRD01_13750</name>
</gene>
<dbReference type="KEGG" id="bbae:FRD01_13750"/>
<proteinExistence type="inferred from homology"/>
<dbReference type="NCBIfam" id="TIGR00401">
    <property type="entry name" value="msrA"/>
    <property type="match status" value="1"/>
</dbReference>
<evidence type="ECO:0000259" key="5">
    <source>
        <dbReference type="Pfam" id="PF01625"/>
    </source>
</evidence>
<dbReference type="EMBL" id="CP042467">
    <property type="protein sequence ID" value="QED30342.1"/>
    <property type="molecule type" value="Genomic_DNA"/>
</dbReference>
<dbReference type="InterPro" id="IPR002569">
    <property type="entry name" value="Met_Sox_Rdtase_MsrA_dom"/>
</dbReference>
<comment type="catalytic activity">
    <reaction evidence="2 4">
        <text>L-methionyl-[protein] + [thioredoxin]-disulfide + H2O = L-methionyl-(S)-S-oxide-[protein] + [thioredoxin]-dithiol</text>
        <dbReference type="Rhea" id="RHEA:14217"/>
        <dbReference type="Rhea" id="RHEA-COMP:10698"/>
        <dbReference type="Rhea" id="RHEA-COMP:10700"/>
        <dbReference type="Rhea" id="RHEA-COMP:12313"/>
        <dbReference type="Rhea" id="RHEA-COMP:12315"/>
        <dbReference type="ChEBI" id="CHEBI:15377"/>
        <dbReference type="ChEBI" id="CHEBI:16044"/>
        <dbReference type="ChEBI" id="CHEBI:29950"/>
        <dbReference type="ChEBI" id="CHEBI:44120"/>
        <dbReference type="ChEBI" id="CHEBI:50058"/>
        <dbReference type="EC" id="1.8.4.11"/>
    </reaction>
</comment>
<keyword evidence="1 4" id="KW-0560">Oxidoreductase</keyword>
<evidence type="ECO:0000313" key="6">
    <source>
        <dbReference type="EMBL" id="QED30342.1"/>
    </source>
</evidence>
<keyword evidence="7" id="KW-1185">Reference proteome</keyword>
<dbReference type="Pfam" id="PF01625">
    <property type="entry name" value="PMSR"/>
    <property type="match status" value="1"/>
</dbReference>
<dbReference type="PANTHER" id="PTHR43774:SF1">
    <property type="entry name" value="PEPTIDE METHIONINE SULFOXIDE REDUCTASE MSRA 2"/>
    <property type="match status" value="1"/>
</dbReference>
<dbReference type="EC" id="1.8.4.11" evidence="4"/>
<dbReference type="OrthoDB" id="4174719at2"/>
<comment type="function">
    <text evidence="4">Has an important function as a repair enzyme for proteins that have been inactivated by oxidation. Catalyzes the reversible oxidation-reduction of methionine sulfoxide in proteins to methionine.</text>
</comment>
<evidence type="ECO:0000256" key="1">
    <source>
        <dbReference type="ARBA" id="ARBA00023002"/>
    </source>
</evidence>
<dbReference type="Gene3D" id="3.30.1060.10">
    <property type="entry name" value="Peptide methionine sulphoxide reductase MsrA"/>
    <property type="match status" value="1"/>
</dbReference>
<dbReference type="AlphaFoldDB" id="A0A5B8XWP0"/>
<evidence type="ECO:0000256" key="3">
    <source>
        <dbReference type="ARBA" id="ARBA00048782"/>
    </source>
</evidence>
<evidence type="ECO:0000313" key="7">
    <source>
        <dbReference type="Proteomes" id="UP000321595"/>
    </source>
</evidence>
<comment type="similarity">
    <text evidence="4">Belongs to the MsrA Met sulfoxide reductase family.</text>
</comment>
<evidence type="ECO:0000256" key="2">
    <source>
        <dbReference type="ARBA" id="ARBA00047806"/>
    </source>
</evidence>
<accession>A0A5B8XWP0</accession>
<evidence type="ECO:0000256" key="4">
    <source>
        <dbReference type="HAMAP-Rule" id="MF_01401"/>
    </source>
</evidence>
<name>A0A5B8XWP0_9DELT</name>
<dbReference type="GO" id="GO:0033744">
    <property type="term" value="F:L-methionine:thioredoxin-disulfide S-oxidoreductase activity"/>
    <property type="evidence" value="ECO:0007669"/>
    <property type="project" value="RHEA"/>
</dbReference>
<feature type="domain" description="Peptide methionine sulphoxide reductase MsrA" evidence="5">
    <location>
        <begin position="14"/>
        <end position="162"/>
    </location>
</feature>
<organism evidence="6 7">
    <name type="scientific">Microvenator marinus</name>
    <dbReference type="NCBI Taxonomy" id="2600177"/>
    <lineage>
        <taxon>Bacteria</taxon>
        <taxon>Deltaproteobacteria</taxon>
        <taxon>Bradymonadales</taxon>
        <taxon>Microvenatoraceae</taxon>
        <taxon>Microvenator</taxon>
    </lineage>
</organism>
<feature type="active site" evidence="4">
    <location>
        <position position="20"/>
    </location>
</feature>
<comment type="catalytic activity">
    <reaction evidence="3 4">
        <text>[thioredoxin]-disulfide + L-methionine + H2O = L-methionine (S)-S-oxide + [thioredoxin]-dithiol</text>
        <dbReference type="Rhea" id="RHEA:19993"/>
        <dbReference type="Rhea" id="RHEA-COMP:10698"/>
        <dbReference type="Rhea" id="RHEA-COMP:10700"/>
        <dbReference type="ChEBI" id="CHEBI:15377"/>
        <dbReference type="ChEBI" id="CHEBI:29950"/>
        <dbReference type="ChEBI" id="CHEBI:50058"/>
        <dbReference type="ChEBI" id="CHEBI:57844"/>
        <dbReference type="ChEBI" id="CHEBI:58772"/>
        <dbReference type="EC" id="1.8.4.11"/>
    </reaction>
</comment>
<sequence length="191" mass="21208">MTAEALAPEGMGIATFAGGCFWCMEKPFEVIDGVKAVYSGYTAGPEVNPTYKEVAYGRTGHTEAVRIVYDPAKVEYELLLKVFWRNIDPTQVNGQFVDKGKQYRSGIYTHDAAQAAAVEASLAEVRAKFDKPIVTEIQAAGPFYPAEEYHQDFYIKDPSHYQRYRSGSGRDAFLERVWGEEAGGYSLHGGK</sequence>
<dbReference type="InterPro" id="IPR036509">
    <property type="entry name" value="Met_Sox_Rdtase_MsrA_sf"/>
</dbReference>
<reference evidence="6 7" key="1">
    <citation type="submission" date="2019-08" db="EMBL/GenBank/DDBJ databases">
        <authorList>
            <person name="Liang Q."/>
        </authorList>
    </citation>
    <scope>NUCLEOTIDE SEQUENCE [LARGE SCALE GENOMIC DNA]</scope>
    <source>
        <strain evidence="6 7">V1718</strain>
    </source>
</reference>
<protein>
    <recommendedName>
        <fullName evidence="4">Peptide methionine sulfoxide reductase MsrA</fullName>
        <shortName evidence="4">Protein-methionine-S-oxide reductase</shortName>
        <ecNumber evidence="4">1.8.4.11</ecNumber>
    </recommendedName>
    <alternativeName>
        <fullName evidence="4">Peptide-methionine (S)-S-oxide reductase</fullName>
        <shortName evidence="4">Peptide Met(O) reductase</shortName>
    </alternativeName>
</protein>
<dbReference type="PANTHER" id="PTHR43774">
    <property type="entry name" value="PEPTIDE METHIONINE SULFOXIDE REDUCTASE"/>
    <property type="match status" value="1"/>
</dbReference>
<dbReference type="HAMAP" id="MF_01401">
    <property type="entry name" value="MsrA"/>
    <property type="match status" value="1"/>
</dbReference>